<feature type="transmembrane region" description="Helical" evidence="7">
    <location>
        <begin position="356"/>
        <end position="377"/>
    </location>
</feature>
<evidence type="ECO:0000256" key="5">
    <source>
        <dbReference type="ARBA" id="ARBA00022989"/>
    </source>
</evidence>
<dbReference type="PANTHER" id="PTHR33362">
    <property type="entry name" value="SIALIC ACID TRAP TRANSPORTER PERMEASE PROTEIN SIAT-RELATED"/>
    <property type="match status" value="1"/>
</dbReference>
<evidence type="ECO:0000256" key="4">
    <source>
        <dbReference type="ARBA" id="ARBA00022692"/>
    </source>
</evidence>
<keyword evidence="3 7" id="KW-0997">Cell inner membrane</keyword>
<dbReference type="RefSeq" id="WP_202687553.1">
    <property type="nucleotide sequence ID" value="NZ_JAESVN010000002.1"/>
</dbReference>
<comment type="similarity">
    <text evidence="7">Belongs to the TRAP transporter large permease family.</text>
</comment>
<comment type="function">
    <text evidence="7">Part of the tripartite ATP-independent periplasmic (TRAP) transport system.</text>
</comment>
<feature type="domain" description="TRAP C4-dicarboxylate transport system permease DctM subunit" evidence="8">
    <location>
        <begin position="6"/>
        <end position="417"/>
    </location>
</feature>
<dbReference type="InterPro" id="IPR004681">
    <property type="entry name" value="TRAP_DctM"/>
</dbReference>
<name>A0A8K0VCG2_9RHOB</name>
<evidence type="ECO:0000256" key="6">
    <source>
        <dbReference type="ARBA" id="ARBA00023136"/>
    </source>
</evidence>
<dbReference type="EMBL" id="JAESVN010000002">
    <property type="protein sequence ID" value="MBL4916737.1"/>
    <property type="molecule type" value="Genomic_DNA"/>
</dbReference>
<feature type="transmembrane region" description="Helical" evidence="7">
    <location>
        <begin position="397"/>
        <end position="421"/>
    </location>
</feature>
<keyword evidence="4 7" id="KW-0812">Transmembrane</keyword>
<keyword evidence="7" id="KW-0813">Transport</keyword>
<evidence type="ECO:0000313" key="9">
    <source>
        <dbReference type="EMBL" id="MBL4916737.1"/>
    </source>
</evidence>
<accession>A0A8K0VCG2</accession>
<feature type="transmembrane region" description="Helical" evidence="7">
    <location>
        <begin position="48"/>
        <end position="66"/>
    </location>
</feature>
<evidence type="ECO:0000256" key="2">
    <source>
        <dbReference type="ARBA" id="ARBA00022475"/>
    </source>
</evidence>
<feature type="transmembrane region" description="Helical" evidence="7">
    <location>
        <begin position="214"/>
        <end position="235"/>
    </location>
</feature>
<feature type="transmembrane region" description="Helical" evidence="7">
    <location>
        <begin position="78"/>
        <end position="100"/>
    </location>
</feature>
<organism evidence="9 10">
    <name type="scientific">Szabonella alba</name>
    <dbReference type="NCBI Taxonomy" id="2804194"/>
    <lineage>
        <taxon>Bacteria</taxon>
        <taxon>Pseudomonadati</taxon>
        <taxon>Pseudomonadota</taxon>
        <taxon>Alphaproteobacteria</taxon>
        <taxon>Rhodobacterales</taxon>
        <taxon>Paracoccaceae</taxon>
        <taxon>Szabonella</taxon>
    </lineage>
</organism>
<evidence type="ECO:0000259" key="8">
    <source>
        <dbReference type="Pfam" id="PF06808"/>
    </source>
</evidence>
<dbReference type="Proteomes" id="UP000648908">
    <property type="component" value="Unassembled WGS sequence"/>
</dbReference>
<feature type="transmembrane region" description="Helical" evidence="7">
    <location>
        <begin position="171"/>
        <end position="193"/>
    </location>
</feature>
<sequence length="427" mass="45048">MSGIFFAFFFLFAVLAVPIAFSLAAAGTVAIWLSSSPLPLTTIPQRMFAAVDSFPFLAIPFFILVGDMMSGSGITRRLVDLAASVVGAIHGGLAIITQVAGSMMDAMSGSSAASTAAMGSVMLPEMARQNYDKGWSAAVVAASGVTGVIIPPSITAVVYGSVAGVSIGQLFMGGVLPGFMIVASMCILFAIQAKRRNYPKQEANRSIKGFTLSLRRSVLALMIPMIVLGGIYGGIFTPTEAGAVTAVYTFIVGVFIYRELPLHKVWPLIIRSAITTAAIMLVVAGANVLGFVVTFERVPQAVAGFMLALSENPTIIMMILMLIFLLAGMFVTASAAVVILAPIVLPIVTSLGIDPIFFGVLAVVNLGIGTVTPPLGINLFIVSGIAKVPLDRVLREIWPVLAVLLFDLLILMMFPQIVLFLPELMRN</sequence>
<keyword evidence="6 7" id="KW-0472">Membrane</keyword>
<feature type="transmembrane region" description="Helical" evidence="7">
    <location>
        <begin position="269"/>
        <end position="295"/>
    </location>
</feature>
<keyword evidence="2" id="KW-1003">Cell membrane</keyword>
<dbReference type="GO" id="GO:0005886">
    <property type="term" value="C:plasma membrane"/>
    <property type="evidence" value="ECO:0007669"/>
    <property type="project" value="UniProtKB-SubCell"/>
</dbReference>
<comment type="subcellular location">
    <subcellularLocation>
        <location evidence="1 7">Cell inner membrane</location>
        <topology evidence="1 7">Multi-pass membrane protein</topology>
    </subcellularLocation>
</comment>
<proteinExistence type="inferred from homology"/>
<protein>
    <recommendedName>
        <fullName evidence="7">TRAP transporter large permease protein</fullName>
    </recommendedName>
</protein>
<feature type="transmembrane region" description="Helical" evidence="7">
    <location>
        <begin position="106"/>
        <end position="123"/>
    </location>
</feature>
<dbReference type="NCBIfam" id="TIGR00786">
    <property type="entry name" value="dctM"/>
    <property type="match status" value="1"/>
</dbReference>
<comment type="caution">
    <text evidence="9">The sequence shown here is derived from an EMBL/GenBank/DDBJ whole genome shotgun (WGS) entry which is preliminary data.</text>
</comment>
<keyword evidence="5 7" id="KW-1133">Transmembrane helix</keyword>
<gene>
    <name evidence="9" type="ORF">JL811_05830</name>
</gene>
<evidence type="ECO:0000313" key="10">
    <source>
        <dbReference type="Proteomes" id="UP000648908"/>
    </source>
</evidence>
<dbReference type="PIRSF" id="PIRSF006066">
    <property type="entry name" value="HI0050"/>
    <property type="match status" value="1"/>
</dbReference>
<dbReference type="AlphaFoldDB" id="A0A8K0VCG2"/>
<reference evidence="9" key="1">
    <citation type="submission" date="2021-01" db="EMBL/GenBank/DDBJ databases">
        <title>Tabrizicola alba sp. nov. a motile alkaliphilic bacterium isolated from a soda lake.</title>
        <authorList>
            <person name="Szuroczki S."/>
            <person name="Abbaszade G."/>
            <person name="Schumann P."/>
            <person name="Toth E."/>
        </authorList>
    </citation>
    <scope>NUCLEOTIDE SEQUENCE</scope>
    <source>
        <strain evidence="9">DMG-N-6</strain>
    </source>
</reference>
<feature type="transmembrane region" description="Helical" evidence="7">
    <location>
        <begin position="135"/>
        <end position="159"/>
    </location>
</feature>
<dbReference type="Pfam" id="PF06808">
    <property type="entry name" value="DctM"/>
    <property type="match status" value="1"/>
</dbReference>
<comment type="subunit">
    <text evidence="7">The complex comprises the extracytoplasmic solute receptor protein and the two transmembrane proteins.</text>
</comment>
<keyword evidence="10" id="KW-1185">Reference proteome</keyword>
<dbReference type="InterPro" id="IPR010656">
    <property type="entry name" value="DctM"/>
</dbReference>
<feature type="transmembrane region" description="Helical" evidence="7">
    <location>
        <begin position="241"/>
        <end position="257"/>
    </location>
</feature>
<evidence type="ECO:0000256" key="3">
    <source>
        <dbReference type="ARBA" id="ARBA00022519"/>
    </source>
</evidence>
<evidence type="ECO:0000256" key="7">
    <source>
        <dbReference type="RuleBase" id="RU369079"/>
    </source>
</evidence>
<feature type="transmembrane region" description="Helical" evidence="7">
    <location>
        <begin position="315"/>
        <end position="344"/>
    </location>
</feature>
<dbReference type="GO" id="GO:0022857">
    <property type="term" value="F:transmembrane transporter activity"/>
    <property type="evidence" value="ECO:0007669"/>
    <property type="project" value="UniProtKB-UniRule"/>
</dbReference>
<evidence type="ECO:0000256" key="1">
    <source>
        <dbReference type="ARBA" id="ARBA00004429"/>
    </source>
</evidence>